<dbReference type="EMBL" id="CAXKWB010022856">
    <property type="protein sequence ID" value="CAL4124691.1"/>
    <property type="molecule type" value="Genomic_DNA"/>
</dbReference>
<reference evidence="3 4" key="1">
    <citation type="submission" date="2024-05" db="EMBL/GenBank/DDBJ databases">
        <authorList>
            <person name="Wallberg A."/>
        </authorList>
    </citation>
    <scope>NUCLEOTIDE SEQUENCE [LARGE SCALE GENOMIC DNA]</scope>
</reference>
<gene>
    <name evidence="3" type="ORF">MNOR_LOCUS24694</name>
</gene>
<evidence type="ECO:0000313" key="4">
    <source>
        <dbReference type="Proteomes" id="UP001497623"/>
    </source>
</evidence>
<keyword evidence="4" id="KW-1185">Reference proteome</keyword>
<organism evidence="3 4">
    <name type="scientific">Meganyctiphanes norvegica</name>
    <name type="common">Northern krill</name>
    <name type="synonym">Thysanopoda norvegica</name>
    <dbReference type="NCBI Taxonomy" id="48144"/>
    <lineage>
        <taxon>Eukaryota</taxon>
        <taxon>Metazoa</taxon>
        <taxon>Ecdysozoa</taxon>
        <taxon>Arthropoda</taxon>
        <taxon>Crustacea</taxon>
        <taxon>Multicrustacea</taxon>
        <taxon>Malacostraca</taxon>
        <taxon>Eumalacostraca</taxon>
        <taxon>Eucarida</taxon>
        <taxon>Euphausiacea</taxon>
        <taxon>Euphausiidae</taxon>
        <taxon>Meganyctiphanes</taxon>
    </lineage>
</organism>
<name>A0AAV2RKQ5_MEGNR</name>
<comment type="caution">
    <text evidence="3">The sequence shown here is derived from an EMBL/GenBank/DDBJ whole genome shotgun (WGS) entry which is preliminary data.</text>
</comment>
<proteinExistence type="predicted"/>
<feature type="chain" id="PRO_5043315368" evidence="2">
    <location>
        <begin position="26"/>
        <end position="113"/>
    </location>
</feature>
<dbReference type="AlphaFoldDB" id="A0AAV2RKQ5"/>
<evidence type="ECO:0000256" key="1">
    <source>
        <dbReference type="SAM" id="Phobius"/>
    </source>
</evidence>
<feature type="non-terminal residue" evidence="3">
    <location>
        <position position="113"/>
    </location>
</feature>
<keyword evidence="1" id="KW-1133">Transmembrane helix</keyword>
<dbReference type="Proteomes" id="UP001497623">
    <property type="component" value="Unassembled WGS sequence"/>
</dbReference>
<keyword evidence="1" id="KW-0812">Transmembrane</keyword>
<dbReference type="PROSITE" id="PS51257">
    <property type="entry name" value="PROKAR_LIPOPROTEIN"/>
    <property type="match status" value="1"/>
</dbReference>
<sequence>MAYSKDMTLLLTLVVSALCATMVSCSSEFESSNNLQSLVDVDELHEARLFTSALTTTGTGGSQVTFTGWEWALLFGSIILLTALFSALLSADLGSGGGNSGPAQYAAPTGYAQ</sequence>
<accession>A0AAV2RKQ5</accession>
<evidence type="ECO:0000313" key="3">
    <source>
        <dbReference type="EMBL" id="CAL4124691.1"/>
    </source>
</evidence>
<feature type="signal peptide" evidence="2">
    <location>
        <begin position="1"/>
        <end position="25"/>
    </location>
</feature>
<feature type="transmembrane region" description="Helical" evidence="1">
    <location>
        <begin position="71"/>
        <end position="91"/>
    </location>
</feature>
<keyword evidence="1" id="KW-0472">Membrane</keyword>
<evidence type="ECO:0000256" key="2">
    <source>
        <dbReference type="SAM" id="SignalP"/>
    </source>
</evidence>
<keyword evidence="2" id="KW-0732">Signal</keyword>
<protein>
    <submittedName>
        <fullName evidence="3">Uncharacterized protein</fullName>
    </submittedName>
</protein>